<dbReference type="GO" id="GO:0031398">
    <property type="term" value="P:positive regulation of protein ubiquitination"/>
    <property type="evidence" value="ECO:0007669"/>
    <property type="project" value="TreeGrafter"/>
</dbReference>
<gene>
    <name evidence="7" type="ORF">HYPSUDRAFT_217580</name>
</gene>
<name>A0A0D2M840_HYPSF</name>
<dbReference type="CDD" id="cd22212">
    <property type="entry name" value="NDFIP-like"/>
    <property type="match status" value="1"/>
</dbReference>
<evidence type="ECO:0000256" key="5">
    <source>
        <dbReference type="SAM" id="MobiDB-lite"/>
    </source>
</evidence>
<feature type="transmembrane region" description="Helical" evidence="6">
    <location>
        <begin position="324"/>
        <end position="345"/>
    </location>
</feature>
<keyword evidence="3 6" id="KW-1133">Transmembrane helix</keyword>
<dbReference type="OrthoDB" id="10003116at2759"/>
<dbReference type="PANTHER" id="PTHR13396">
    <property type="entry name" value="NEDD4 FAMILY INTERACTING PROTEIN 1/2"/>
    <property type="match status" value="1"/>
</dbReference>
<comment type="subcellular location">
    <subcellularLocation>
        <location evidence="1">Membrane</location>
        <topology evidence="1">Multi-pass membrane protein</topology>
    </subcellularLocation>
</comment>
<protein>
    <recommendedName>
        <fullName evidence="9">Metal homeostatis protein bsd2</fullName>
    </recommendedName>
</protein>
<keyword evidence="4 6" id="KW-0472">Membrane</keyword>
<dbReference type="GO" id="GO:0048471">
    <property type="term" value="C:perinuclear region of cytoplasm"/>
    <property type="evidence" value="ECO:0007669"/>
    <property type="project" value="TreeGrafter"/>
</dbReference>
<dbReference type="OMA" id="LMTLGWF"/>
<dbReference type="Proteomes" id="UP000054270">
    <property type="component" value="Unassembled WGS sequence"/>
</dbReference>
<dbReference type="GO" id="GO:0005783">
    <property type="term" value="C:endoplasmic reticulum"/>
    <property type="evidence" value="ECO:0007669"/>
    <property type="project" value="TreeGrafter"/>
</dbReference>
<reference evidence="8" key="1">
    <citation type="submission" date="2014-04" db="EMBL/GenBank/DDBJ databases">
        <title>Evolutionary Origins and Diversification of the Mycorrhizal Mutualists.</title>
        <authorList>
            <consortium name="DOE Joint Genome Institute"/>
            <consortium name="Mycorrhizal Genomics Consortium"/>
            <person name="Kohler A."/>
            <person name="Kuo A."/>
            <person name="Nagy L.G."/>
            <person name="Floudas D."/>
            <person name="Copeland A."/>
            <person name="Barry K.W."/>
            <person name="Cichocki N."/>
            <person name="Veneault-Fourrey C."/>
            <person name="LaButti K."/>
            <person name="Lindquist E.A."/>
            <person name="Lipzen A."/>
            <person name="Lundell T."/>
            <person name="Morin E."/>
            <person name="Murat C."/>
            <person name="Riley R."/>
            <person name="Ohm R."/>
            <person name="Sun H."/>
            <person name="Tunlid A."/>
            <person name="Henrissat B."/>
            <person name="Grigoriev I.V."/>
            <person name="Hibbett D.S."/>
            <person name="Martin F."/>
        </authorList>
    </citation>
    <scope>NUCLEOTIDE SEQUENCE [LARGE SCALE GENOMIC DNA]</scope>
    <source>
        <strain evidence="8">FD-334 SS-4</strain>
    </source>
</reference>
<proteinExistence type="predicted"/>
<evidence type="ECO:0000256" key="1">
    <source>
        <dbReference type="ARBA" id="ARBA00004141"/>
    </source>
</evidence>
<feature type="region of interest" description="Disordered" evidence="5">
    <location>
        <begin position="285"/>
        <end position="315"/>
    </location>
</feature>
<keyword evidence="8" id="KW-1185">Reference proteome</keyword>
<dbReference type="PANTHER" id="PTHR13396:SF5">
    <property type="entry name" value="NEDD4 FAMILY INTERACTING PROTEIN"/>
    <property type="match status" value="1"/>
</dbReference>
<evidence type="ECO:0000256" key="4">
    <source>
        <dbReference type="ARBA" id="ARBA00023136"/>
    </source>
</evidence>
<keyword evidence="2 6" id="KW-0812">Transmembrane</keyword>
<evidence type="ECO:0000256" key="6">
    <source>
        <dbReference type="SAM" id="Phobius"/>
    </source>
</evidence>
<sequence>MPARYLPLSNPRSAPDAGREMKDAFDLDNDDEHDVHSDHESTPLTHNVTSPANAPLESSSRPETTALTGGYDFEREYDFPPPGSPPPPTSHALPNDWGNSNGFLPTAPIAIPKPRRSFFQRVAGAILPTHYQPVPTENHSARPTGGGIENDGVFANVTAKPQAPRTILSANGDVHIVPEDNQKETPPTYLEAQADAVPPYWETTIHAPAGLDGSDLIIDDLPTGSFLIFCLNIFISFFFQFAGFLLTYLLHTSHAAKFGSRAGLGLTLIQYGFYSRTLVTDENTNEDASAIPSDASWGGSGTTPNPAGATPTQNEPLSASSRDWLSFLFMTLGWFLLLSSIIGYWRVKRWETSVRAAAAPAAPSTAQVQHDRSVRRNLEEVFGFHFEQNHATEEHDETLTRRDSSGNLVTVSPSELALTRNLRAAGII</sequence>
<feature type="compositionally biased region" description="Polar residues" evidence="5">
    <location>
        <begin position="42"/>
        <end position="67"/>
    </location>
</feature>
<dbReference type="InterPro" id="IPR019325">
    <property type="entry name" value="NEDD4/Bsd2"/>
</dbReference>
<feature type="region of interest" description="Disordered" evidence="5">
    <location>
        <begin position="1"/>
        <end position="98"/>
    </location>
</feature>
<dbReference type="GO" id="GO:0005794">
    <property type="term" value="C:Golgi apparatus"/>
    <property type="evidence" value="ECO:0007669"/>
    <property type="project" value="TreeGrafter"/>
</dbReference>
<evidence type="ECO:0000256" key="3">
    <source>
        <dbReference type="ARBA" id="ARBA00022989"/>
    </source>
</evidence>
<dbReference type="AlphaFoldDB" id="A0A0D2M840"/>
<dbReference type="STRING" id="945553.A0A0D2M840"/>
<dbReference type="GO" id="GO:0006511">
    <property type="term" value="P:ubiquitin-dependent protein catabolic process"/>
    <property type="evidence" value="ECO:0007669"/>
    <property type="project" value="TreeGrafter"/>
</dbReference>
<evidence type="ECO:0008006" key="9">
    <source>
        <dbReference type="Google" id="ProtNLM"/>
    </source>
</evidence>
<evidence type="ECO:0000313" key="8">
    <source>
        <dbReference type="Proteomes" id="UP000054270"/>
    </source>
</evidence>
<dbReference type="GO" id="GO:0016020">
    <property type="term" value="C:membrane"/>
    <property type="evidence" value="ECO:0007669"/>
    <property type="project" value="UniProtKB-SubCell"/>
</dbReference>
<feature type="compositionally biased region" description="Low complexity" evidence="5">
    <location>
        <begin position="302"/>
        <end position="312"/>
    </location>
</feature>
<dbReference type="EMBL" id="KN817577">
    <property type="protein sequence ID" value="KJA19463.1"/>
    <property type="molecule type" value="Genomic_DNA"/>
</dbReference>
<evidence type="ECO:0000313" key="7">
    <source>
        <dbReference type="EMBL" id="KJA19463.1"/>
    </source>
</evidence>
<accession>A0A0D2M840</accession>
<organism evidence="7 8">
    <name type="scientific">Hypholoma sublateritium (strain FD-334 SS-4)</name>
    <dbReference type="NCBI Taxonomy" id="945553"/>
    <lineage>
        <taxon>Eukaryota</taxon>
        <taxon>Fungi</taxon>
        <taxon>Dikarya</taxon>
        <taxon>Basidiomycota</taxon>
        <taxon>Agaricomycotina</taxon>
        <taxon>Agaricomycetes</taxon>
        <taxon>Agaricomycetidae</taxon>
        <taxon>Agaricales</taxon>
        <taxon>Agaricineae</taxon>
        <taxon>Strophariaceae</taxon>
        <taxon>Hypholoma</taxon>
    </lineage>
</organism>
<dbReference type="GO" id="GO:0007034">
    <property type="term" value="P:vacuolar transport"/>
    <property type="evidence" value="ECO:0007669"/>
    <property type="project" value="InterPro"/>
</dbReference>
<dbReference type="Pfam" id="PF10176">
    <property type="entry name" value="NEDD4_Bsd2"/>
    <property type="match status" value="1"/>
</dbReference>
<feature type="compositionally biased region" description="Pro residues" evidence="5">
    <location>
        <begin position="79"/>
        <end position="89"/>
    </location>
</feature>
<feature type="transmembrane region" description="Helical" evidence="6">
    <location>
        <begin position="226"/>
        <end position="250"/>
    </location>
</feature>
<evidence type="ECO:0000256" key="2">
    <source>
        <dbReference type="ARBA" id="ARBA00022692"/>
    </source>
</evidence>
<dbReference type="GO" id="GO:0030001">
    <property type="term" value="P:metal ion transport"/>
    <property type="evidence" value="ECO:0007669"/>
    <property type="project" value="InterPro"/>
</dbReference>